<keyword evidence="7 12" id="KW-0812">Transmembrane</keyword>
<dbReference type="Gene3D" id="1.10.3720.10">
    <property type="entry name" value="MetI-like"/>
    <property type="match status" value="1"/>
</dbReference>
<dbReference type="Pfam" id="PF00528">
    <property type="entry name" value="BPD_transp_1"/>
    <property type="match status" value="1"/>
</dbReference>
<feature type="transmembrane region" description="Helical" evidence="12">
    <location>
        <begin position="143"/>
        <end position="164"/>
    </location>
</feature>
<evidence type="ECO:0000256" key="8">
    <source>
        <dbReference type="ARBA" id="ARBA00022989"/>
    </source>
</evidence>
<evidence type="ECO:0000256" key="12">
    <source>
        <dbReference type="RuleBase" id="RU363032"/>
    </source>
</evidence>
<dbReference type="RefSeq" id="WP_157884634.1">
    <property type="nucleotide sequence ID" value="NZ_HG938353.1"/>
</dbReference>
<dbReference type="KEGG" id="ngg:RG540_CH41600"/>
<dbReference type="OrthoDB" id="9773727at2"/>
<protein>
    <recommendedName>
        <fullName evidence="11">sn-glycerol-3-phosphate transport system permease protein UgpA</fullName>
    </recommendedName>
</protein>
<evidence type="ECO:0000259" key="13">
    <source>
        <dbReference type="PROSITE" id="PS50928"/>
    </source>
</evidence>
<dbReference type="Proteomes" id="UP000028181">
    <property type="component" value="Chromosome I"/>
</dbReference>
<dbReference type="PROSITE" id="PS50928">
    <property type="entry name" value="ABC_TM1"/>
    <property type="match status" value="1"/>
</dbReference>
<evidence type="ECO:0000256" key="1">
    <source>
        <dbReference type="ARBA" id="ARBA00004429"/>
    </source>
</evidence>
<dbReference type="SUPFAM" id="SSF161098">
    <property type="entry name" value="MetI-like"/>
    <property type="match status" value="1"/>
</dbReference>
<evidence type="ECO:0000256" key="5">
    <source>
        <dbReference type="ARBA" id="ARBA00022475"/>
    </source>
</evidence>
<keyword evidence="6" id="KW-0997">Cell inner membrane</keyword>
<dbReference type="InterPro" id="IPR035906">
    <property type="entry name" value="MetI-like_sf"/>
</dbReference>
<evidence type="ECO:0000256" key="7">
    <source>
        <dbReference type="ARBA" id="ARBA00022692"/>
    </source>
</evidence>
<dbReference type="GO" id="GO:0005886">
    <property type="term" value="C:plasma membrane"/>
    <property type="evidence" value="ECO:0007669"/>
    <property type="project" value="UniProtKB-SubCell"/>
</dbReference>
<evidence type="ECO:0000256" key="9">
    <source>
        <dbReference type="ARBA" id="ARBA00023136"/>
    </source>
</evidence>
<reference evidence="15" key="1">
    <citation type="journal article" date="2014" name="BMC Genomics">
        <title>Genome sequencing of two Neorhizobium galegae strains reveals a noeT gene responsible for the unusual acetylation of the nodulation factors.</title>
        <authorList>
            <person name="Osterman J."/>
            <person name="Marsh J."/>
            <person name="Laine P.K."/>
            <person name="Zeng Z."/>
            <person name="Alatalo E."/>
            <person name="Sullivan J.T."/>
            <person name="Young J.P."/>
            <person name="Thomas-Oates J."/>
            <person name="Paulin L."/>
            <person name="Lindstrom K."/>
        </authorList>
    </citation>
    <scope>NUCLEOTIDE SEQUENCE [LARGE SCALE GENOMIC DNA]</scope>
    <source>
        <strain evidence="15">HAMBI 540</strain>
    </source>
</reference>
<dbReference type="PANTHER" id="PTHR43227">
    <property type="entry name" value="BLL4140 PROTEIN"/>
    <property type="match status" value="1"/>
</dbReference>
<feature type="transmembrane region" description="Helical" evidence="12">
    <location>
        <begin position="301"/>
        <end position="319"/>
    </location>
</feature>
<proteinExistence type="inferred from homology"/>
<evidence type="ECO:0000313" key="15">
    <source>
        <dbReference type="Proteomes" id="UP000028181"/>
    </source>
</evidence>
<feature type="transmembrane region" description="Helical" evidence="12">
    <location>
        <begin position="46"/>
        <end position="65"/>
    </location>
</feature>
<evidence type="ECO:0000256" key="3">
    <source>
        <dbReference type="ARBA" id="ARBA00011557"/>
    </source>
</evidence>
<name>A0A068SVP6_NEOGA</name>
<dbReference type="InterPro" id="IPR000515">
    <property type="entry name" value="MetI-like"/>
</dbReference>
<sequence length="330" mass="36204">MPASDAIMMRSEGVATRSRLPLRRSLSSLVGTSEAGLKASHFRRPWLAAGLLAPQLLILLFFFFIPTWKALSLAFVQVDPFGGTMIFVGFENFTALFSSPEYRDSAILTLWFTVVQCIATLVIAGLLAFATDNVMRGRAIYKGVILLPYAIAPAISGVLWAFLFNPTVGPLAQMLHELGIAWDPNRRPFDALLLVSVAAVWKHVCYDYIFLVAAFLAVPASVMEAAAIDGARPVRRFLTVTLPMAAPTIFFLIVMNFVYGLFETFGIIDTVTRGGPAGSTNTLVYKVYQDGFRQLDLGSSAAQSVILMAIAVLFTILQFRAVERKVNYQV</sequence>
<feature type="transmembrane region" description="Helical" evidence="12">
    <location>
        <begin position="240"/>
        <end position="262"/>
    </location>
</feature>
<comment type="function">
    <text evidence="10">Part of the ABC transporter complex UgpBAEC involved in sn-glycerol-3-phosphate (G3P) import. Probably responsible for the translocation of the substrate across the membrane.</text>
</comment>
<accession>A0A068SVP6</accession>
<dbReference type="InterPro" id="IPR050809">
    <property type="entry name" value="UgpAE/MalFG_permease"/>
</dbReference>
<keyword evidence="5" id="KW-1003">Cell membrane</keyword>
<comment type="subcellular location">
    <subcellularLocation>
        <location evidence="1">Cell inner membrane</location>
        <topology evidence="1">Multi-pass membrane protein</topology>
    </subcellularLocation>
    <subcellularLocation>
        <location evidence="12">Cell membrane</location>
        <topology evidence="12">Multi-pass membrane protein</topology>
    </subcellularLocation>
</comment>
<evidence type="ECO:0000256" key="6">
    <source>
        <dbReference type="ARBA" id="ARBA00022519"/>
    </source>
</evidence>
<organism evidence="14 15">
    <name type="scientific">Neorhizobium galegae bv. orientalis str. HAMBI 540</name>
    <dbReference type="NCBI Taxonomy" id="1028800"/>
    <lineage>
        <taxon>Bacteria</taxon>
        <taxon>Pseudomonadati</taxon>
        <taxon>Pseudomonadota</taxon>
        <taxon>Alphaproteobacteria</taxon>
        <taxon>Hyphomicrobiales</taxon>
        <taxon>Rhizobiaceae</taxon>
        <taxon>Rhizobium/Agrobacterium group</taxon>
        <taxon>Neorhizobium</taxon>
    </lineage>
</organism>
<feature type="domain" description="ABC transmembrane type-1" evidence="13">
    <location>
        <begin position="106"/>
        <end position="318"/>
    </location>
</feature>
<dbReference type="HOGENOM" id="CLU_016047_0_2_5"/>
<gene>
    <name evidence="14" type="primary">ugpA</name>
    <name evidence="14" type="ORF">RG540_CH41600</name>
</gene>
<comment type="subunit">
    <text evidence="3">The complex is composed of two ATP-binding proteins (UgpC), two transmembrane proteins (UgpA and UgpE) and a solute-binding protein (UgpB).</text>
</comment>
<evidence type="ECO:0000256" key="4">
    <source>
        <dbReference type="ARBA" id="ARBA00022448"/>
    </source>
</evidence>
<evidence type="ECO:0000256" key="10">
    <source>
        <dbReference type="ARBA" id="ARBA00037054"/>
    </source>
</evidence>
<feature type="transmembrane region" description="Helical" evidence="12">
    <location>
        <begin position="106"/>
        <end position="131"/>
    </location>
</feature>
<dbReference type="GeneID" id="24259395"/>
<dbReference type="CDD" id="cd06261">
    <property type="entry name" value="TM_PBP2"/>
    <property type="match status" value="1"/>
</dbReference>
<keyword evidence="15" id="KW-1185">Reference proteome</keyword>
<evidence type="ECO:0000256" key="2">
    <source>
        <dbReference type="ARBA" id="ARBA00009306"/>
    </source>
</evidence>
<keyword evidence="9 12" id="KW-0472">Membrane</keyword>
<dbReference type="EMBL" id="HG938353">
    <property type="protein sequence ID" value="CDN50303.1"/>
    <property type="molecule type" value="Genomic_DNA"/>
</dbReference>
<dbReference type="AlphaFoldDB" id="A0A068SVP6"/>
<dbReference type="eggNOG" id="COG1175">
    <property type="taxonomic scope" value="Bacteria"/>
</dbReference>
<evidence type="ECO:0000256" key="11">
    <source>
        <dbReference type="ARBA" id="ARBA00040780"/>
    </source>
</evidence>
<dbReference type="PANTHER" id="PTHR43227:SF9">
    <property type="entry name" value="SN-GLYCEROL-3-PHOSPHATE TRANSPORT SYSTEM PERMEASE PROTEIN UGPA"/>
    <property type="match status" value="1"/>
</dbReference>
<dbReference type="PATRIC" id="fig|1028800.3.peg.4215"/>
<keyword evidence="8 12" id="KW-1133">Transmembrane helix</keyword>
<dbReference type="GO" id="GO:0055085">
    <property type="term" value="P:transmembrane transport"/>
    <property type="evidence" value="ECO:0007669"/>
    <property type="project" value="InterPro"/>
</dbReference>
<feature type="transmembrane region" description="Helical" evidence="12">
    <location>
        <begin position="208"/>
        <end position="228"/>
    </location>
</feature>
<evidence type="ECO:0000313" key="14">
    <source>
        <dbReference type="EMBL" id="CDN50303.1"/>
    </source>
</evidence>
<comment type="similarity">
    <text evidence="2 12">Belongs to the binding-protein-dependent transport system permease family.</text>
</comment>
<keyword evidence="4 12" id="KW-0813">Transport</keyword>